<feature type="compositionally biased region" description="Polar residues" evidence="1">
    <location>
        <begin position="974"/>
        <end position="992"/>
    </location>
</feature>
<evidence type="ECO:0000313" key="4">
    <source>
        <dbReference type="WBParaSite" id="ECPE_0000239501-mRNA-1"/>
    </source>
</evidence>
<gene>
    <name evidence="2" type="ORF">ECPE_LOCUS2395</name>
</gene>
<dbReference type="OrthoDB" id="6163239at2759"/>
<feature type="region of interest" description="Disordered" evidence="1">
    <location>
        <begin position="381"/>
        <end position="425"/>
    </location>
</feature>
<dbReference type="EMBL" id="UZAN01039587">
    <property type="protein sequence ID" value="VDP66353.1"/>
    <property type="molecule type" value="Genomic_DNA"/>
</dbReference>
<feature type="compositionally biased region" description="Basic and acidic residues" evidence="1">
    <location>
        <begin position="174"/>
        <end position="199"/>
    </location>
</feature>
<feature type="region of interest" description="Disordered" evidence="1">
    <location>
        <begin position="547"/>
        <end position="584"/>
    </location>
</feature>
<evidence type="ECO:0000313" key="2">
    <source>
        <dbReference type="EMBL" id="VDP66353.1"/>
    </source>
</evidence>
<sequence length="1071" mass="119307">IGSSAGALSHGSFICSPDPEEVEDGALTVPVGKLISDSGNLYSLRSESSLVPMMMDDGLDELESDEEPLPHDRVALELPKENKPSAMRPQTPIEDTLNEEAIVNQCESETNLVNSRKSSMDEIDQVCLSTSQTMLRLRRHADRVLEATEAAEKRLRERLNWLSDKVSGQTNEYSKAEREKHSTEVAPEPRTRSTCKHNDSSLLPCNPPHDSTNMQPSVRSPIPKDEAVLEGLPNSPSWTSGSEEPMLSIPKSRSVPPDLPPLMFGVSSGDEENQSTSSNRENSKRRTPVAAIGQCFCGVTHRTASPPFTEPTILSAMTTVTPLAHTPGRIRGSIGEPEWDSKRSSLVEDPQDILAEEESYTSDTNDSPRGVSDVCLRQLPVASPTMERSHTGGSTPSSTEKFSRQCDRSSLESEPPSAPSQFTNNRVLSAQPNLNETSLITSQLRYMLLKHRLKLARAKDAYLLRRRVVEQLEMLLHRVNREQKKTIQQPVPAEWDTDTSSLVTDIIDESVLSGVHSRNTAFRPHGTTTLLSMGRKIPADLEVKKPVNTGCHSVPRENTVTYPDTRGRSSTRRGIPTKASLPDSALLEQSSVQTRCEKLVSCDSEEFQSLYKLRDRAEKQLAEMITAMKVNFCAQSNSRETQNISPANSPIPSSRVVAWAEEYGRMSMSHGHRSPCRDVRNDRLRMAAEARASNGGVTWFQPFSPVPVLNEASSSKQPLVKIIREPSKANYSTRGDTHPIDKLKSLATHELRNTSTTISERVMDDFIPVTSSVCKPSDSVVTRCVRDTLVVCETQNAHRRSPCGDLMISKIESGANCERVKIPVSAVKENKSSSPPLDTEEEPTESFFSGAVTTPRGIAFALSTVPEHHSSRTYPVMTDRSAISEIIRYEEEGQPLCHDLQTLFKQRMAHWISRSKERQKRIKLAAFERRYSRAVQAERVQLFRASRDLCTLQQDAHETARSALRDAVSCCSAQSREPVQKTTPRSRQSSIFSGLCSPHVHPSPKPISSSQKCVQPQSRTRASITRVRPMLPRDQQRRAMENKLSQLRTNRLRMKIYGEVSSLFDYTMQRL</sequence>
<dbReference type="AlphaFoldDB" id="A0A183A610"/>
<feature type="compositionally biased region" description="Polar residues" evidence="1">
    <location>
        <begin position="1006"/>
        <end position="1023"/>
    </location>
</feature>
<name>A0A183A610_9TREM</name>
<accession>A0A183A610</accession>
<feature type="compositionally biased region" description="Polar residues" evidence="1">
    <location>
        <begin position="209"/>
        <end position="218"/>
    </location>
</feature>
<feature type="region of interest" description="Disordered" evidence="1">
    <location>
        <begin position="167"/>
        <end position="287"/>
    </location>
</feature>
<keyword evidence="3" id="KW-1185">Reference proteome</keyword>
<reference evidence="4" key="1">
    <citation type="submission" date="2016-06" db="UniProtKB">
        <authorList>
            <consortium name="WormBaseParasite"/>
        </authorList>
    </citation>
    <scope>IDENTIFICATION</scope>
</reference>
<dbReference type="Proteomes" id="UP000272942">
    <property type="component" value="Unassembled WGS sequence"/>
</dbReference>
<proteinExistence type="predicted"/>
<protein>
    <submittedName>
        <fullName evidence="4">ALMS_motif domain-containing protein</fullName>
    </submittedName>
</protein>
<feature type="compositionally biased region" description="Basic and acidic residues" evidence="1">
    <location>
        <begin position="401"/>
        <end position="411"/>
    </location>
</feature>
<reference evidence="2 3" key="2">
    <citation type="submission" date="2018-11" db="EMBL/GenBank/DDBJ databases">
        <authorList>
            <consortium name="Pathogen Informatics"/>
        </authorList>
    </citation>
    <scope>NUCLEOTIDE SEQUENCE [LARGE SCALE GENOMIC DNA]</scope>
    <source>
        <strain evidence="2 3">Egypt</strain>
    </source>
</reference>
<feature type="region of interest" description="Disordered" evidence="1">
    <location>
        <begin position="324"/>
        <end position="351"/>
    </location>
</feature>
<organism evidence="4">
    <name type="scientific">Echinostoma caproni</name>
    <dbReference type="NCBI Taxonomy" id="27848"/>
    <lineage>
        <taxon>Eukaryota</taxon>
        <taxon>Metazoa</taxon>
        <taxon>Spiralia</taxon>
        <taxon>Lophotrochozoa</taxon>
        <taxon>Platyhelminthes</taxon>
        <taxon>Trematoda</taxon>
        <taxon>Digenea</taxon>
        <taxon>Plagiorchiida</taxon>
        <taxon>Echinostomata</taxon>
        <taxon>Echinostomatoidea</taxon>
        <taxon>Echinostomatidae</taxon>
        <taxon>Echinostoma</taxon>
    </lineage>
</organism>
<evidence type="ECO:0000256" key="1">
    <source>
        <dbReference type="SAM" id="MobiDB-lite"/>
    </source>
</evidence>
<feature type="region of interest" description="Disordered" evidence="1">
    <location>
        <begin position="974"/>
        <end position="1041"/>
    </location>
</feature>
<evidence type="ECO:0000313" key="3">
    <source>
        <dbReference type="Proteomes" id="UP000272942"/>
    </source>
</evidence>
<dbReference type="WBParaSite" id="ECPE_0000239501-mRNA-1">
    <property type="protein sequence ID" value="ECPE_0000239501-mRNA-1"/>
    <property type="gene ID" value="ECPE_0000239501"/>
</dbReference>
<feature type="compositionally biased region" description="Polar residues" evidence="1">
    <location>
        <begin position="391"/>
        <end position="400"/>
    </location>
</feature>